<evidence type="ECO:0000256" key="1">
    <source>
        <dbReference type="PIRSR" id="PIRSR605511-1"/>
    </source>
</evidence>
<dbReference type="InterPro" id="IPR005511">
    <property type="entry name" value="SMP-30"/>
</dbReference>
<dbReference type="EMBL" id="QDHA01000044">
    <property type="protein sequence ID" value="RCJ06857.1"/>
    <property type="molecule type" value="Genomic_DNA"/>
</dbReference>
<dbReference type="PANTHER" id="PTHR47572">
    <property type="entry name" value="LIPOPROTEIN-RELATED"/>
    <property type="match status" value="1"/>
</dbReference>
<evidence type="ECO:0000259" key="3">
    <source>
        <dbReference type="Pfam" id="PF08450"/>
    </source>
</evidence>
<dbReference type="GO" id="GO:0046872">
    <property type="term" value="F:metal ion binding"/>
    <property type="evidence" value="ECO:0007669"/>
    <property type="project" value="UniProtKB-KW"/>
</dbReference>
<dbReference type="Proteomes" id="UP000253501">
    <property type="component" value="Unassembled WGS sequence"/>
</dbReference>
<feature type="binding site" evidence="2">
    <location>
        <position position="225"/>
    </location>
    <ligand>
        <name>a divalent metal cation</name>
        <dbReference type="ChEBI" id="CHEBI:60240"/>
    </ligand>
</feature>
<gene>
    <name evidence="4" type="ORF">DDK22_19450</name>
</gene>
<evidence type="ECO:0000313" key="5">
    <source>
        <dbReference type="Proteomes" id="UP000253501"/>
    </source>
</evidence>
<dbReference type="InterPro" id="IPR051262">
    <property type="entry name" value="SMP-30/CGR1_Lactonase"/>
</dbReference>
<organism evidence="4 5">
    <name type="scientific">Cupriavidus necator</name>
    <name type="common">Alcaligenes eutrophus</name>
    <name type="synonym">Ralstonia eutropha</name>
    <dbReference type="NCBI Taxonomy" id="106590"/>
    <lineage>
        <taxon>Bacteria</taxon>
        <taxon>Pseudomonadati</taxon>
        <taxon>Pseudomonadota</taxon>
        <taxon>Betaproteobacteria</taxon>
        <taxon>Burkholderiales</taxon>
        <taxon>Burkholderiaceae</taxon>
        <taxon>Cupriavidus</taxon>
    </lineage>
</organism>
<name>A0A367PI03_CUPNE</name>
<dbReference type="RefSeq" id="WP_114133380.1">
    <property type="nucleotide sequence ID" value="NZ_CP068435.1"/>
</dbReference>
<comment type="caution">
    <text evidence="4">The sequence shown here is derived from an EMBL/GenBank/DDBJ whole genome shotgun (WGS) entry which is preliminary data.</text>
</comment>
<sequence length="303" mass="32228">MELELVAEGLRFPEGPVVLDDGSVLLVEIEGKCLVRVEPSGVVSTIAELEGGPNGAAFGPDGLLYVCNNGGSFTFTDKAGFNAPALVPSSHRTGSLQRVDITTGRVETIYEEAGGRRLEAPNDLVFDRSGGIWFTDFGTATQLGRNFGSICYASPDGSRIERVKEGLISPNGIGLSPDESVLYVADSVLGRLWAFDIIEPGRLAAGQPRQPGRVIANLQGADRVDSLAVEADGRVCVATIGDGGITVFNLDGRTDHIKIPDPFVTNLCFGGQDMKDVWVTASGTGCLYKARWPRPGLKLNFSR</sequence>
<dbReference type="PANTHER" id="PTHR47572:SF5">
    <property type="entry name" value="BLR2277 PROTEIN"/>
    <property type="match status" value="1"/>
</dbReference>
<dbReference type="PRINTS" id="PR01790">
    <property type="entry name" value="SMP30FAMILY"/>
</dbReference>
<comment type="cofactor">
    <cofactor evidence="2">
        <name>Zn(2+)</name>
        <dbReference type="ChEBI" id="CHEBI:29105"/>
    </cofactor>
    <text evidence="2">Binds 1 divalent metal cation per subunit.</text>
</comment>
<keyword evidence="2" id="KW-0479">Metal-binding</keyword>
<feature type="domain" description="SMP-30/Gluconolactonase/LRE-like region" evidence="3">
    <location>
        <begin position="12"/>
        <end position="282"/>
    </location>
</feature>
<feature type="binding site" evidence="2">
    <location>
        <position position="122"/>
    </location>
    <ligand>
        <name>substrate</name>
    </ligand>
</feature>
<evidence type="ECO:0000256" key="2">
    <source>
        <dbReference type="PIRSR" id="PIRSR605511-2"/>
    </source>
</evidence>
<dbReference type="InterPro" id="IPR011042">
    <property type="entry name" value="6-blade_b-propeller_TolB-like"/>
</dbReference>
<dbReference type="Gene3D" id="2.120.10.30">
    <property type="entry name" value="TolB, C-terminal domain"/>
    <property type="match status" value="1"/>
</dbReference>
<evidence type="ECO:0000313" key="4">
    <source>
        <dbReference type="EMBL" id="RCJ06857.1"/>
    </source>
</evidence>
<dbReference type="Pfam" id="PF08450">
    <property type="entry name" value="SGL"/>
    <property type="match status" value="1"/>
</dbReference>
<feature type="active site" description="Proton donor/acceptor" evidence="1">
    <location>
        <position position="225"/>
    </location>
</feature>
<keyword evidence="2" id="KW-0862">Zinc</keyword>
<dbReference type="SUPFAM" id="SSF63829">
    <property type="entry name" value="Calcium-dependent phosphotriesterase"/>
    <property type="match status" value="1"/>
</dbReference>
<accession>A0A367PI03</accession>
<proteinExistence type="predicted"/>
<dbReference type="InterPro" id="IPR013658">
    <property type="entry name" value="SGL"/>
</dbReference>
<reference evidence="4 5" key="1">
    <citation type="submission" date="2018-04" db="EMBL/GenBank/DDBJ databases">
        <title>Cupriavidus necator CR12 genome sequencing and assembly.</title>
        <authorList>
            <person name="Ben Fekih I."/>
            <person name="Mazhar H.S."/>
            <person name="Bello S.K."/>
            <person name="Rensing C."/>
        </authorList>
    </citation>
    <scope>NUCLEOTIDE SEQUENCE [LARGE SCALE GENOMIC DNA]</scope>
    <source>
        <strain evidence="4 5">CR12</strain>
    </source>
</reference>
<feature type="binding site" evidence="2">
    <location>
        <position position="171"/>
    </location>
    <ligand>
        <name>a divalent metal cation</name>
        <dbReference type="ChEBI" id="CHEBI:60240"/>
    </ligand>
</feature>
<protein>
    <submittedName>
        <fullName evidence="4">SMP-30/gluconolactonase/LRE family protein</fullName>
    </submittedName>
</protein>
<dbReference type="AlphaFoldDB" id="A0A367PI03"/>